<reference evidence="4" key="1">
    <citation type="journal article" date="2015" name="Nature">
        <title>Complex archaea that bridge the gap between prokaryotes and eukaryotes.</title>
        <authorList>
            <person name="Spang A."/>
            <person name="Saw J.H."/>
            <person name="Jorgensen S.L."/>
            <person name="Zaremba-Niedzwiedzka K."/>
            <person name="Martijn J."/>
            <person name="Lind A.E."/>
            <person name="van Eijk R."/>
            <person name="Schleper C."/>
            <person name="Guy L."/>
            <person name="Ettema T.J."/>
        </authorList>
    </citation>
    <scope>NUCLEOTIDE SEQUENCE</scope>
</reference>
<evidence type="ECO:0000256" key="2">
    <source>
        <dbReference type="ARBA" id="ARBA00023157"/>
    </source>
</evidence>
<accession>A0A0F9KYV0</accession>
<organism evidence="4">
    <name type="scientific">marine sediment metagenome</name>
    <dbReference type="NCBI Taxonomy" id="412755"/>
    <lineage>
        <taxon>unclassified sequences</taxon>
        <taxon>metagenomes</taxon>
        <taxon>ecological metagenomes</taxon>
    </lineage>
</organism>
<dbReference type="SUPFAM" id="SSF49899">
    <property type="entry name" value="Concanavalin A-like lectins/glucanases"/>
    <property type="match status" value="1"/>
</dbReference>
<dbReference type="EMBL" id="LAZR01012372">
    <property type="protein sequence ID" value="KKM27178.1"/>
    <property type="molecule type" value="Genomic_DNA"/>
</dbReference>
<gene>
    <name evidence="4" type="ORF">LCGC14_1577360</name>
</gene>
<dbReference type="AlphaFoldDB" id="A0A0F9KYV0"/>
<sequence length="760" mass="82345">MTKKIILLLFLFAVQANAALVARWTMDDNAANTVVLDSEGTHNGVASQNTVDMTAAGTIGTSLAFNGTTDDVTIAPHADLTLKDSNFTFSVWVYITGQGGGGLGTGYIFGKSSARYLLRVLQEDSNDVKIRGRIDYEGLDASDATAQTTARYPFNTWTHIAMVFSQPSITLYIDGIAVPQGQPDGVGTMPDDSAGDFVLGNRYQNASYGFDGRIDDARLYDTALSEDDVRALAGLEPLPVETEVGSNYIKQYYITWTFDDDIATDTSERYQYGTFANDDYWIRSTTADANVTIITIDPNSFEVASRTKNGSVINPTAADGRAFARVHGYDSAKDGYNAATNVAKDVSVGSPLVVPTNSSLLSSVSNSGEQVNQIETIAILTVLSTAPASGSFRPPYCGTDKTINYNISALDYSSLGSLVPTASAPAIADVCDMIKRPWVDYFAGSFGKGYHPTNNMETYGRDISVQMEDIALMLQTNIPDNEKAFLMVRLTQLGIDNYGVVTSDPCGTLVWVPDGGHGLSRKFPIMFAGTVLNDATLLSVADKSGDYLRNGSNKAGDAPADYTHFQEDAATYYVTSDDIYPTPYDLEFKFSCCSPIRSMTTGTVKVTNGNAIVEGVGTEWATLNAEDPDWYRFGVEGDNLAFDPNEFTSLSYYVTSIDSNTQLTLAAVYAGDTDISGTATYAVAETVTYGHSSREYVASDSGLPEWGIRHSLVPRQDNPAWDNSSYRYANSDVWIGWVLAAQIMGMKSTWNHDALFDYTD</sequence>
<name>A0A0F9KYV0_9ZZZZ</name>
<evidence type="ECO:0000256" key="1">
    <source>
        <dbReference type="ARBA" id="ARBA00022729"/>
    </source>
</evidence>
<protein>
    <recommendedName>
        <fullName evidence="3">LamG-like jellyroll fold domain-containing protein</fullName>
    </recommendedName>
</protein>
<keyword evidence="2" id="KW-1015">Disulfide bond</keyword>
<feature type="non-terminal residue" evidence="4">
    <location>
        <position position="760"/>
    </location>
</feature>
<dbReference type="Pfam" id="PF13385">
    <property type="entry name" value="Laminin_G_3"/>
    <property type="match status" value="1"/>
</dbReference>
<dbReference type="Gene3D" id="2.60.120.200">
    <property type="match status" value="1"/>
</dbReference>
<evidence type="ECO:0000313" key="4">
    <source>
        <dbReference type="EMBL" id="KKM27178.1"/>
    </source>
</evidence>
<dbReference type="InterPro" id="IPR006558">
    <property type="entry name" value="LamG-like"/>
</dbReference>
<dbReference type="PANTHER" id="PTHR42535:SF2">
    <property type="entry name" value="CHROMOSOME UNDETERMINED SCAFFOLD_146, WHOLE GENOME SHOTGUN SEQUENCE"/>
    <property type="match status" value="1"/>
</dbReference>
<feature type="domain" description="LamG-like jellyroll fold" evidence="3">
    <location>
        <begin position="85"/>
        <end position="227"/>
    </location>
</feature>
<comment type="caution">
    <text evidence="4">The sequence shown here is derived from an EMBL/GenBank/DDBJ whole genome shotgun (WGS) entry which is preliminary data.</text>
</comment>
<dbReference type="InterPro" id="IPR013320">
    <property type="entry name" value="ConA-like_dom_sf"/>
</dbReference>
<keyword evidence="1" id="KW-0732">Signal</keyword>
<evidence type="ECO:0000259" key="3">
    <source>
        <dbReference type="SMART" id="SM00560"/>
    </source>
</evidence>
<proteinExistence type="predicted"/>
<dbReference type="SMART" id="SM00560">
    <property type="entry name" value="LamGL"/>
    <property type="match status" value="1"/>
</dbReference>
<dbReference type="PANTHER" id="PTHR42535">
    <property type="entry name" value="OOKINETE PROTEIN, PUTATIVE-RELATED"/>
    <property type="match status" value="1"/>
</dbReference>